<dbReference type="EMBL" id="ACFT01000034">
    <property type="protein sequence ID" value="EEF15529.1"/>
    <property type="molecule type" value="Genomic_DNA"/>
</dbReference>
<sequence length="494" mass="57800">MISAQLFCTKPMKKFLCLTPFLSSSLWANTTDQQQISERMDVQRMQNDTVFRPLDISKEPPKDTLSKITRNIKLTKTELSKQPELLTQALLTALVANNAENTLFLLPLYQQLPASQQDLVLVTWATALSDKYQQRYSQAIRQYRQLVADYPDNQIIRFQLATALFENNEIEAAEDQFHKLQSEALPQAVNDVISQYLLAISARDEWKLQGGITYLNDPNVNNAPKSATKLGNWHAQEQERAMGLGFWAELGKKWSLKNGFFNEFRLNSNGKYYWDNKKYNEYSLRGSLGGGYQSAVQRLTLLPFMEQMWYAGGNANSESAKRYSKGGGITLKWQYWLRPNLQWNNQYEYGEQRYTQRKHLNGNYHYLSSNLVYFNDSRQYWFVGANFNRTSTRDLDDSYIRRGVQLGWGQEWKLGLSSRLTLHYAHKNYYAPMPIFLVTQRNKEYGIQLNLWHRAIHFWGVTPRLTFAYNKVKSNHAFYSYDKKRMFLELTKTF</sequence>
<feature type="signal peptide" evidence="8">
    <location>
        <begin position="1"/>
        <end position="28"/>
    </location>
</feature>
<evidence type="ECO:0008006" key="13">
    <source>
        <dbReference type="Google" id="ProtNLM"/>
    </source>
</evidence>
<dbReference type="Gene3D" id="1.25.40.10">
    <property type="entry name" value="Tetratricopeptide repeat domain"/>
    <property type="match status" value="1"/>
</dbReference>
<comment type="subcellular location">
    <subcellularLocation>
        <location evidence="1">Cell outer membrane</location>
        <topology evidence="1">Multi-pass membrane protein</topology>
    </subcellularLocation>
</comment>
<evidence type="ECO:0000256" key="5">
    <source>
        <dbReference type="ARBA" id="ARBA00023136"/>
    </source>
</evidence>
<reference evidence="11 12" key="1">
    <citation type="journal article" date="2010" name="Vet. Microbiol.">
        <title>Production of haemolysins by strains of the Actinobacillus minor/porcitonsillarum complex.</title>
        <authorList>
            <person name="Arya G."/>
            <person name="Niven D.F."/>
        </authorList>
    </citation>
    <scope>NUCLEOTIDE SEQUENCE [LARGE SCALE GENOMIC DNA]</scope>
    <source>
        <strain evidence="12">strain 202</strain>
    </source>
</reference>
<evidence type="ECO:0000256" key="6">
    <source>
        <dbReference type="ARBA" id="ARBA00023237"/>
    </source>
</evidence>
<evidence type="ECO:0000256" key="2">
    <source>
        <dbReference type="ARBA" id="ARBA00022452"/>
    </source>
</evidence>
<dbReference type="InterPro" id="IPR011990">
    <property type="entry name" value="TPR-like_helical_dom_sf"/>
</dbReference>
<evidence type="ECO:0000256" key="4">
    <source>
        <dbReference type="ARBA" id="ARBA00022729"/>
    </source>
</evidence>
<organism evidence="11 12">
    <name type="scientific">Actinobacillus minor 202</name>
    <dbReference type="NCBI Taxonomy" id="591023"/>
    <lineage>
        <taxon>Bacteria</taxon>
        <taxon>Pseudomonadati</taxon>
        <taxon>Pseudomonadota</taxon>
        <taxon>Gammaproteobacteria</taxon>
        <taxon>Pasteurellales</taxon>
        <taxon>Pasteurellaceae</taxon>
        <taxon>Actinobacillus</taxon>
    </lineage>
</organism>
<dbReference type="Proteomes" id="UP000003394">
    <property type="component" value="Unassembled WGS sequence"/>
</dbReference>
<keyword evidence="2" id="KW-1134">Transmembrane beta strand</keyword>
<dbReference type="Pfam" id="PF04575">
    <property type="entry name" value="SlipAM"/>
    <property type="match status" value="1"/>
</dbReference>
<keyword evidence="5" id="KW-0472">Membrane</keyword>
<accession>A0ABM9XHI6</accession>
<evidence type="ECO:0000259" key="10">
    <source>
        <dbReference type="Pfam" id="PF24575"/>
    </source>
</evidence>
<evidence type="ECO:0000313" key="12">
    <source>
        <dbReference type="Proteomes" id="UP000003394"/>
    </source>
</evidence>
<gene>
    <name evidence="11" type="ORF">AM202_0735</name>
</gene>
<comment type="caution">
    <text evidence="11">The sequence shown here is derived from an EMBL/GenBank/DDBJ whole genome shotgun (WGS) entry which is preliminary data.</text>
</comment>
<keyword evidence="6" id="KW-0998">Cell outer membrane</keyword>
<feature type="domain" description="Surface lipoprotein assembly modifier N-terminal TPR repeats region" evidence="10">
    <location>
        <begin position="72"/>
        <end position="177"/>
    </location>
</feature>
<evidence type="ECO:0000256" key="1">
    <source>
        <dbReference type="ARBA" id="ARBA00004571"/>
    </source>
</evidence>
<feature type="domain" description="Surface lipoprotein assembly modifier C-terminal" evidence="9">
    <location>
        <begin position="206"/>
        <end position="494"/>
    </location>
</feature>
<name>A0ABM9XHI6_9PAST</name>
<dbReference type="SUPFAM" id="SSF48452">
    <property type="entry name" value="TPR-like"/>
    <property type="match status" value="1"/>
</dbReference>
<comment type="similarity">
    <text evidence="7">Belongs to the Slam family.</text>
</comment>
<dbReference type="Pfam" id="PF24575">
    <property type="entry name" value="TPR_Slam"/>
    <property type="match status" value="1"/>
</dbReference>
<evidence type="ECO:0000259" key="9">
    <source>
        <dbReference type="Pfam" id="PF04575"/>
    </source>
</evidence>
<keyword evidence="12" id="KW-1185">Reference proteome</keyword>
<proteinExistence type="inferred from homology"/>
<keyword evidence="3" id="KW-0812">Transmembrane</keyword>
<feature type="chain" id="PRO_5046061378" description="TPR repeat-containing protein NMB0313" evidence="8">
    <location>
        <begin position="29"/>
        <end position="494"/>
    </location>
</feature>
<protein>
    <recommendedName>
        <fullName evidence="13">TPR repeat-containing protein NMB0313</fullName>
    </recommendedName>
</protein>
<dbReference type="InterPro" id="IPR057556">
    <property type="entry name" value="TPR_Slam"/>
</dbReference>
<evidence type="ECO:0000313" key="11">
    <source>
        <dbReference type="EMBL" id="EEF15529.1"/>
    </source>
</evidence>
<evidence type="ECO:0000256" key="3">
    <source>
        <dbReference type="ARBA" id="ARBA00022692"/>
    </source>
</evidence>
<evidence type="ECO:0000256" key="7">
    <source>
        <dbReference type="ARBA" id="ARBA00023609"/>
    </source>
</evidence>
<dbReference type="InterPro" id="IPR007655">
    <property type="entry name" value="Slam_C"/>
</dbReference>
<evidence type="ECO:0000256" key="8">
    <source>
        <dbReference type="SAM" id="SignalP"/>
    </source>
</evidence>
<keyword evidence="4 8" id="KW-0732">Signal</keyword>